<dbReference type="Gene3D" id="3.30.70.270">
    <property type="match status" value="1"/>
</dbReference>
<dbReference type="InterPro" id="IPR043128">
    <property type="entry name" value="Rev_trsase/Diguanyl_cyclase"/>
</dbReference>
<keyword evidence="3" id="KW-0812">Transmembrane</keyword>
<dbReference type="CDD" id="cd01949">
    <property type="entry name" value="GGDEF"/>
    <property type="match status" value="1"/>
</dbReference>
<comment type="caution">
    <text evidence="5">The sequence shown here is derived from an EMBL/GenBank/DDBJ whole genome shotgun (WGS) entry which is preliminary data.</text>
</comment>
<keyword evidence="5" id="KW-0548">Nucleotidyltransferase</keyword>
<evidence type="ECO:0000256" key="2">
    <source>
        <dbReference type="ARBA" id="ARBA00034247"/>
    </source>
</evidence>
<dbReference type="InterPro" id="IPR029787">
    <property type="entry name" value="Nucleotide_cyclase"/>
</dbReference>
<dbReference type="InterPro" id="IPR000160">
    <property type="entry name" value="GGDEF_dom"/>
</dbReference>
<keyword evidence="6" id="KW-1185">Reference proteome</keyword>
<dbReference type="InterPro" id="IPR050469">
    <property type="entry name" value="Diguanylate_Cyclase"/>
</dbReference>
<proteinExistence type="predicted"/>
<evidence type="ECO:0000256" key="1">
    <source>
        <dbReference type="ARBA" id="ARBA00012528"/>
    </source>
</evidence>
<feature type="transmembrane region" description="Helical" evidence="3">
    <location>
        <begin position="114"/>
        <end position="134"/>
    </location>
</feature>
<dbReference type="EC" id="2.7.7.65" evidence="1"/>
<evidence type="ECO:0000259" key="4">
    <source>
        <dbReference type="PROSITE" id="PS50887"/>
    </source>
</evidence>
<dbReference type="PROSITE" id="PS50887">
    <property type="entry name" value="GGDEF"/>
    <property type="match status" value="1"/>
</dbReference>
<dbReference type="PANTHER" id="PTHR45138">
    <property type="entry name" value="REGULATORY COMPONENTS OF SENSORY TRANSDUCTION SYSTEM"/>
    <property type="match status" value="1"/>
</dbReference>
<evidence type="ECO:0000313" key="6">
    <source>
        <dbReference type="Proteomes" id="UP001621714"/>
    </source>
</evidence>
<keyword evidence="5" id="KW-0808">Transferase</keyword>
<feature type="transmembrane region" description="Helical" evidence="3">
    <location>
        <begin position="140"/>
        <end position="157"/>
    </location>
</feature>
<dbReference type="SUPFAM" id="SSF55073">
    <property type="entry name" value="Nucleotide cyclase"/>
    <property type="match status" value="1"/>
</dbReference>
<evidence type="ECO:0000313" key="5">
    <source>
        <dbReference type="EMBL" id="MFK7159987.1"/>
    </source>
</evidence>
<feature type="transmembrane region" description="Helical" evidence="3">
    <location>
        <begin position="164"/>
        <end position="182"/>
    </location>
</feature>
<dbReference type="SMART" id="SM00267">
    <property type="entry name" value="GGDEF"/>
    <property type="match status" value="1"/>
</dbReference>
<name>A0ABW8PXB8_9GAMM</name>
<dbReference type="RefSeq" id="WP_405337006.1">
    <property type="nucleotide sequence ID" value="NZ_JBANFI010000001.1"/>
</dbReference>
<dbReference type="GO" id="GO:0052621">
    <property type="term" value="F:diguanylate cyclase activity"/>
    <property type="evidence" value="ECO:0007669"/>
    <property type="project" value="UniProtKB-EC"/>
</dbReference>
<dbReference type="Pfam" id="PF00990">
    <property type="entry name" value="GGDEF"/>
    <property type="match status" value="1"/>
</dbReference>
<accession>A0ABW8PXB8</accession>
<keyword evidence="3" id="KW-1133">Transmembrane helix</keyword>
<gene>
    <name evidence="5" type="ORF">V6U78_02910</name>
</gene>
<feature type="transmembrane region" description="Helical" evidence="3">
    <location>
        <begin position="53"/>
        <end position="75"/>
    </location>
</feature>
<keyword evidence="3" id="KW-0472">Membrane</keyword>
<dbReference type="PANTHER" id="PTHR45138:SF9">
    <property type="entry name" value="DIGUANYLATE CYCLASE DGCM-RELATED"/>
    <property type="match status" value="1"/>
</dbReference>
<dbReference type="Proteomes" id="UP001621714">
    <property type="component" value="Unassembled WGS sequence"/>
</dbReference>
<evidence type="ECO:0000256" key="3">
    <source>
        <dbReference type="SAM" id="Phobius"/>
    </source>
</evidence>
<feature type="transmembrane region" description="Helical" evidence="3">
    <location>
        <begin position="81"/>
        <end position="102"/>
    </location>
</feature>
<dbReference type="EMBL" id="JBANFI010000001">
    <property type="protein sequence ID" value="MFK7159987.1"/>
    <property type="molecule type" value="Genomic_DNA"/>
</dbReference>
<reference evidence="5 6" key="1">
    <citation type="submission" date="2024-02" db="EMBL/GenBank/DDBJ databases">
        <title>Marinospirillum sp. MEB 164 isolated from Lonar lake sediment.</title>
        <authorList>
            <person name="Joshi A."/>
            <person name="Thite S."/>
        </authorList>
    </citation>
    <scope>NUCLEOTIDE SEQUENCE [LARGE SCALE GENOMIC DNA]</scope>
    <source>
        <strain evidence="5 6">MEB164</strain>
    </source>
</reference>
<sequence length="390" mass="43855">MPHTERRRFSLGLKLRNPWHPRWLPASLRDTLSNRHHSHDFNCARSEYLRSRLVFVASAFFLLVPLWFLVDLLLLPRGHTLELLIGRSLLMLSLAFVLYRLLRSRQNLNRVRNLLAATLLLPLIFYAALAWAIGPSLGSLAGYNFIPLLLVAFISVFPLTLIEGFGVGFAVCLLEAFVLYHLGELTSIAGLQEIWLLGTVLCISLWANHSQVSALMRLYRQASMDSLTGLLNRGVLLEQLDDLQIQRQEALSEGRAAPPVCLLMFDLDRFKKINDSYGHSIGDHVLQEFASILRKEVRKSDLVARYGGEEFMAVLPGATKEAATQIAERILQGCAHADIHAHDGQPVPFTTSIGITQLRDQESLDSALQRVDQRLYAAKHQGRNCFIDAD</sequence>
<protein>
    <recommendedName>
        <fullName evidence="1">diguanylate cyclase</fullName>
        <ecNumber evidence="1">2.7.7.65</ecNumber>
    </recommendedName>
</protein>
<organism evidence="5 6">
    <name type="scientific">Marinospirillum alkalitolerans</name>
    <dbReference type="NCBI Taxonomy" id="3123374"/>
    <lineage>
        <taxon>Bacteria</taxon>
        <taxon>Pseudomonadati</taxon>
        <taxon>Pseudomonadota</taxon>
        <taxon>Gammaproteobacteria</taxon>
        <taxon>Oceanospirillales</taxon>
        <taxon>Oceanospirillaceae</taxon>
        <taxon>Marinospirillum</taxon>
    </lineage>
</organism>
<feature type="transmembrane region" description="Helical" evidence="3">
    <location>
        <begin position="194"/>
        <end position="216"/>
    </location>
</feature>
<feature type="domain" description="GGDEF" evidence="4">
    <location>
        <begin position="258"/>
        <end position="390"/>
    </location>
</feature>
<dbReference type="NCBIfam" id="TIGR00254">
    <property type="entry name" value="GGDEF"/>
    <property type="match status" value="1"/>
</dbReference>
<comment type="catalytic activity">
    <reaction evidence="2">
        <text>2 GTP = 3',3'-c-di-GMP + 2 diphosphate</text>
        <dbReference type="Rhea" id="RHEA:24898"/>
        <dbReference type="ChEBI" id="CHEBI:33019"/>
        <dbReference type="ChEBI" id="CHEBI:37565"/>
        <dbReference type="ChEBI" id="CHEBI:58805"/>
        <dbReference type="EC" id="2.7.7.65"/>
    </reaction>
</comment>